<dbReference type="PROSITE" id="PS51257">
    <property type="entry name" value="PROKAR_LIPOPROTEIN"/>
    <property type="match status" value="1"/>
</dbReference>
<dbReference type="Proteomes" id="UP001465755">
    <property type="component" value="Unassembled WGS sequence"/>
</dbReference>
<dbReference type="InterPro" id="IPR044525">
    <property type="entry name" value="DGDG1/2"/>
</dbReference>
<evidence type="ECO:0000256" key="7">
    <source>
        <dbReference type="ARBA" id="ARBA00023136"/>
    </source>
</evidence>
<dbReference type="GO" id="GO:0009707">
    <property type="term" value="C:chloroplast outer membrane"/>
    <property type="evidence" value="ECO:0007669"/>
    <property type="project" value="TreeGrafter"/>
</dbReference>
<evidence type="ECO:0000313" key="9">
    <source>
        <dbReference type="EMBL" id="KAK9788295.1"/>
    </source>
</evidence>
<feature type="chain" id="PRO_5043318111" description="Digalactosyldiacylglycerol synthase" evidence="8">
    <location>
        <begin position="20"/>
        <end position="520"/>
    </location>
</feature>
<evidence type="ECO:0000256" key="3">
    <source>
        <dbReference type="ARBA" id="ARBA00009481"/>
    </source>
</evidence>
<name>A0AAW1NNS0_9CHLO</name>
<evidence type="ECO:0000256" key="8">
    <source>
        <dbReference type="SAM" id="SignalP"/>
    </source>
</evidence>
<keyword evidence="6" id="KW-0808">Transferase</keyword>
<keyword evidence="7" id="KW-0472">Membrane</keyword>
<dbReference type="EMBL" id="JALJOQ010000229">
    <property type="protein sequence ID" value="KAK9788295.1"/>
    <property type="molecule type" value="Genomic_DNA"/>
</dbReference>
<reference evidence="9 10" key="1">
    <citation type="journal article" date="2024" name="Nat. Commun.">
        <title>Phylogenomics reveals the evolutionary origins of lichenization in chlorophyte algae.</title>
        <authorList>
            <person name="Puginier C."/>
            <person name="Libourel C."/>
            <person name="Otte J."/>
            <person name="Skaloud P."/>
            <person name="Haon M."/>
            <person name="Grisel S."/>
            <person name="Petersen M."/>
            <person name="Berrin J.G."/>
            <person name="Delaux P.M."/>
            <person name="Dal Grande F."/>
            <person name="Keller J."/>
        </authorList>
    </citation>
    <scope>NUCLEOTIDE SEQUENCE [LARGE SCALE GENOMIC DNA]</scope>
    <source>
        <strain evidence="9 10">SAG 2036</strain>
    </source>
</reference>
<evidence type="ECO:0000256" key="4">
    <source>
        <dbReference type="ARBA" id="ARBA00022528"/>
    </source>
</evidence>
<protein>
    <recommendedName>
        <fullName evidence="11">Digalactosyldiacylglycerol synthase</fullName>
    </recommendedName>
</protein>
<dbReference type="Gene3D" id="3.40.50.2000">
    <property type="entry name" value="Glycogen Phosphorylase B"/>
    <property type="match status" value="1"/>
</dbReference>
<proteinExistence type="inferred from homology"/>
<sequence length="520" mass="58317">MHAWHKAGLTAGLLLISSCLNRRRRRKARPPDRHRSIREPGRHLVVVATAAIPWMTGTAVNPCLRAAYLAKLDHLSVTLLVPWLAPQHQELVFPNGLRFEQPEEQEQHIRSWVQKRAGFWPTFKVVFYAARYDQHLLGIFPVGDCTDYIPQAEADIAILEEPEHLTWFHHGERWTGKFCHVVGILHTNYRELTRRNSRFGGVPLAGLNHMVNFLACSIHCHKVIKLSDAVQTLPRQVTENVHGVAPGFLQPSARPNREAGEGFTQGAYCLGKVVWGKGWEELLTLLDAHKRAHPDKPLQVDGYGEGEALNAIRKKAQKQGLDLKFFSRRDHLDPCLRNYKIFINASTSDVVATTSLEALAMNKWLLCAQHPCNAFAARFTNTLTHSCPEQFAENLLHAQTHEPAPLSEEELRSLGWESATQRLLNAAEMQESDWPSNSLISKAAGAPRAVVWSAWNFLYGLEPVRIMSCAGAHTSKTPLSVTDYDPSQSDSAAGCGPRRRVRVRLSLSWGSITYAAYVRA</sequence>
<comment type="caution">
    <text evidence="9">The sequence shown here is derived from an EMBL/GenBank/DDBJ whole genome shotgun (WGS) entry which is preliminary data.</text>
</comment>
<evidence type="ECO:0000256" key="1">
    <source>
        <dbReference type="ARBA" id="ARBA00004229"/>
    </source>
</evidence>
<gene>
    <name evidence="9" type="ORF">WJX73_003516</name>
</gene>
<organism evidence="9 10">
    <name type="scientific">Symbiochloris irregularis</name>
    <dbReference type="NCBI Taxonomy" id="706552"/>
    <lineage>
        <taxon>Eukaryota</taxon>
        <taxon>Viridiplantae</taxon>
        <taxon>Chlorophyta</taxon>
        <taxon>core chlorophytes</taxon>
        <taxon>Trebouxiophyceae</taxon>
        <taxon>Trebouxiales</taxon>
        <taxon>Trebouxiaceae</taxon>
        <taxon>Symbiochloris</taxon>
    </lineage>
</organism>
<accession>A0AAW1NNS0</accession>
<dbReference type="GO" id="GO:0019375">
    <property type="term" value="P:galactolipid biosynthetic process"/>
    <property type="evidence" value="ECO:0007669"/>
    <property type="project" value="TreeGrafter"/>
</dbReference>
<dbReference type="PANTHER" id="PTHR46132">
    <property type="entry name" value="DIGALACTOSYLDIACYLGLYCEROL SYNTHASE 2, CHLOROPLASTIC"/>
    <property type="match status" value="1"/>
</dbReference>
<comment type="similarity">
    <text evidence="3">Belongs to the glycosyltransferase group 1 family. Glycosyltransferase 4 subfamily.</text>
</comment>
<feature type="signal peptide" evidence="8">
    <location>
        <begin position="1"/>
        <end position="19"/>
    </location>
</feature>
<dbReference type="AlphaFoldDB" id="A0AAW1NNS0"/>
<dbReference type="CDD" id="cd01635">
    <property type="entry name" value="Glycosyltransferase_GTB-type"/>
    <property type="match status" value="1"/>
</dbReference>
<evidence type="ECO:0000313" key="10">
    <source>
        <dbReference type="Proteomes" id="UP001465755"/>
    </source>
</evidence>
<evidence type="ECO:0000256" key="2">
    <source>
        <dbReference type="ARBA" id="ARBA00004370"/>
    </source>
</evidence>
<keyword evidence="4" id="KW-0150">Chloroplast</keyword>
<keyword evidence="8" id="KW-0732">Signal</keyword>
<evidence type="ECO:0000256" key="6">
    <source>
        <dbReference type="ARBA" id="ARBA00022679"/>
    </source>
</evidence>
<dbReference type="SUPFAM" id="SSF53756">
    <property type="entry name" value="UDP-Glycosyltransferase/glycogen phosphorylase"/>
    <property type="match status" value="1"/>
</dbReference>
<keyword evidence="5" id="KW-0934">Plastid</keyword>
<dbReference type="PANTHER" id="PTHR46132:SF1">
    <property type="entry name" value="DIGALACTOSYLDIACYLGLYCEROL SYNTHASE 2, CHLOROPLASTIC"/>
    <property type="match status" value="1"/>
</dbReference>
<evidence type="ECO:0008006" key="11">
    <source>
        <dbReference type="Google" id="ProtNLM"/>
    </source>
</evidence>
<keyword evidence="10" id="KW-1185">Reference proteome</keyword>
<evidence type="ECO:0000256" key="5">
    <source>
        <dbReference type="ARBA" id="ARBA00022640"/>
    </source>
</evidence>
<dbReference type="GO" id="GO:0046481">
    <property type="term" value="F:digalactosyldiacylglycerol synthase activity"/>
    <property type="evidence" value="ECO:0007669"/>
    <property type="project" value="InterPro"/>
</dbReference>
<comment type="subcellular location">
    <subcellularLocation>
        <location evidence="2">Membrane</location>
    </subcellularLocation>
    <subcellularLocation>
        <location evidence="1">Plastid</location>
        <location evidence="1">Chloroplast</location>
    </subcellularLocation>
</comment>